<keyword evidence="6 7" id="KW-0472">Membrane</keyword>
<dbReference type="Proteomes" id="UP000000603">
    <property type="component" value="Chromosome"/>
</dbReference>
<evidence type="ECO:0000256" key="5">
    <source>
        <dbReference type="ARBA" id="ARBA00022989"/>
    </source>
</evidence>
<dbReference type="EnsemblBacteria" id="AAT83034">
    <property type="protein sequence ID" value="AAT83034"/>
    <property type="gene ID" value="PPA1284"/>
</dbReference>
<gene>
    <name evidence="8" type="ordered locus">PPA1284</name>
</gene>
<reference evidence="8 9" key="1">
    <citation type="journal article" date="2004" name="Science">
        <title>The complete genome sequence of Propionibacterium acnes, a commensal of human skin.</title>
        <authorList>
            <person name="Bruggemann H."/>
            <person name="Henne A."/>
            <person name="Hoster F."/>
            <person name="Liesegang H."/>
            <person name="Wiezer A."/>
            <person name="Strittmatter A."/>
            <person name="Hujer S."/>
            <person name="Durre P."/>
            <person name="Gottschalk G."/>
        </authorList>
    </citation>
    <scope>NUCLEOTIDE SEQUENCE [LARGE SCALE GENOMIC DNA]</scope>
    <source>
        <strain evidence="9">DSM 16379 / KPA171202</strain>
    </source>
</reference>
<evidence type="ECO:0000256" key="3">
    <source>
        <dbReference type="ARBA" id="ARBA00022475"/>
    </source>
</evidence>
<sequence>MKTIGTRSKPSKSRLPGRVFNLIMADQVLSQSSYFALLPVLPLLLTLKFGSTQERLIAGSVSVLTLMTRGGALFLASPLHRLSVRSCVRIALTLISVSYAVVALTANPYAIIAALGAAGLGFSVNGTGVRSFIALATPDRASQNRGFAVIQVVANCTAAVGPIIGNMILDRNIYEQFLLGVSVALFIAAILAPMAAPKGVMMSEGSLRPPMGIKIFRELFRTADARKITIVALIGSILIGQFFSSFSLVFSAIATSSMMRSLFYTTNGVLVVLIQIPISLLVERQLKIGVKVQKIMMSGVCTLGISMLFFNASRGLLGVVLVFCGVFIFSLGETVFTPILNVAFANLTEGRPVVESMNMRQLTSAVGETVGVWIGLSVYSQLEHAHLGLMYWIALTALAALSLRCK</sequence>
<keyword evidence="3" id="KW-1003">Cell membrane</keyword>
<keyword evidence="4 7" id="KW-0812">Transmembrane</keyword>
<dbReference type="eggNOG" id="COG2814">
    <property type="taxonomic scope" value="Bacteria"/>
</dbReference>
<feature type="transmembrane region" description="Helical" evidence="7">
    <location>
        <begin position="294"/>
        <end position="310"/>
    </location>
</feature>
<dbReference type="KEGG" id="pac:PPA1284"/>
<feature type="transmembrane region" description="Helical" evidence="7">
    <location>
        <begin position="385"/>
        <end position="403"/>
    </location>
</feature>
<evidence type="ECO:0000256" key="6">
    <source>
        <dbReference type="ARBA" id="ARBA00023136"/>
    </source>
</evidence>
<feature type="transmembrane region" description="Helical" evidence="7">
    <location>
        <begin position="177"/>
        <end position="196"/>
    </location>
</feature>
<feature type="transmembrane region" description="Helical" evidence="7">
    <location>
        <begin position="262"/>
        <end position="282"/>
    </location>
</feature>
<evidence type="ECO:0000256" key="2">
    <source>
        <dbReference type="ARBA" id="ARBA00022448"/>
    </source>
</evidence>
<evidence type="ECO:0000256" key="1">
    <source>
        <dbReference type="ARBA" id="ARBA00004651"/>
    </source>
</evidence>
<feature type="transmembrane region" description="Helical" evidence="7">
    <location>
        <begin position="147"/>
        <end position="165"/>
    </location>
</feature>
<accession>Q6A881</accession>
<dbReference type="SUPFAM" id="SSF103473">
    <property type="entry name" value="MFS general substrate transporter"/>
    <property type="match status" value="1"/>
</dbReference>
<protein>
    <submittedName>
        <fullName evidence="8">Conserved protein</fullName>
    </submittedName>
</protein>
<feature type="transmembrane region" description="Helical" evidence="7">
    <location>
        <begin position="228"/>
        <end position="250"/>
    </location>
</feature>
<evidence type="ECO:0000313" key="8">
    <source>
        <dbReference type="EMBL" id="AAT83034.1"/>
    </source>
</evidence>
<dbReference type="GO" id="GO:0022857">
    <property type="term" value="F:transmembrane transporter activity"/>
    <property type="evidence" value="ECO:0007669"/>
    <property type="project" value="InterPro"/>
</dbReference>
<dbReference type="EMBL" id="AE017283">
    <property type="protein sequence ID" value="AAT83034.1"/>
    <property type="molecule type" value="Genomic_DNA"/>
</dbReference>
<feature type="transmembrane region" description="Helical" evidence="7">
    <location>
        <begin position="87"/>
        <end position="106"/>
    </location>
</feature>
<keyword evidence="5 7" id="KW-1133">Transmembrane helix</keyword>
<dbReference type="PANTHER" id="PTHR23517:SF3">
    <property type="entry name" value="INTEGRAL MEMBRANE TRANSPORT PROTEIN"/>
    <property type="match status" value="1"/>
</dbReference>
<dbReference type="InterPro" id="IPR050171">
    <property type="entry name" value="MFS_Transporters"/>
</dbReference>
<dbReference type="Gene3D" id="1.20.1250.20">
    <property type="entry name" value="MFS general substrate transporter like domains"/>
    <property type="match status" value="1"/>
</dbReference>
<dbReference type="InterPro" id="IPR036259">
    <property type="entry name" value="MFS_trans_sf"/>
</dbReference>
<evidence type="ECO:0000313" key="9">
    <source>
        <dbReference type="Proteomes" id="UP000000603"/>
    </source>
</evidence>
<feature type="transmembrane region" description="Helical" evidence="7">
    <location>
        <begin position="56"/>
        <end position="75"/>
    </location>
</feature>
<comment type="subcellular location">
    <subcellularLocation>
        <location evidence="1">Cell membrane</location>
        <topology evidence="1">Multi-pass membrane protein</topology>
    </subcellularLocation>
</comment>
<feature type="transmembrane region" description="Helical" evidence="7">
    <location>
        <begin position="316"/>
        <end position="340"/>
    </location>
</feature>
<organism evidence="8 9">
    <name type="scientific">Cutibacterium acnes (strain DSM 16379 / KPA171202)</name>
    <name type="common">Propionibacterium acnes</name>
    <dbReference type="NCBI Taxonomy" id="267747"/>
    <lineage>
        <taxon>Bacteria</taxon>
        <taxon>Bacillati</taxon>
        <taxon>Actinomycetota</taxon>
        <taxon>Actinomycetes</taxon>
        <taxon>Propionibacteriales</taxon>
        <taxon>Propionibacteriaceae</taxon>
        <taxon>Cutibacterium</taxon>
    </lineage>
</organism>
<dbReference type="HOGENOM" id="CLU_721326_0_0_11"/>
<feature type="transmembrane region" description="Helical" evidence="7">
    <location>
        <begin position="20"/>
        <end position="44"/>
    </location>
</feature>
<name>Q6A881_CUTAK</name>
<dbReference type="InterPro" id="IPR011701">
    <property type="entry name" value="MFS"/>
</dbReference>
<proteinExistence type="predicted"/>
<dbReference type="PANTHER" id="PTHR23517">
    <property type="entry name" value="RESISTANCE PROTEIN MDTM, PUTATIVE-RELATED-RELATED"/>
    <property type="match status" value="1"/>
</dbReference>
<evidence type="ECO:0000256" key="7">
    <source>
        <dbReference type="SAM" id="Phobius"/>
    </source>
</evidence>
<dbReference type="GO" id="GO:0005886">
    <property type="term" value="C:plasma membrane"/>
    <property type="evidence" value="ECO:0007669"/>
    <property type="project" value="UniProtKB-SubCell"/>
</dbReference>
<keyword evidence="2" id="KW-0813">Transport</keyword>
<dbReference type="AlphaFoldDB" id="Q6A881"/>
<evidence type="ECO:0000256" key="4">
    <source>
        <dbReference type="ARBA" id="ARBA00022692"/>
    </source>
</evidence>
<dbReference type="Pfam" id="PF07690">
    <property type="entry name" value="MFS_1"/>
    <property type="match status" value="1"/>
</dbReference>